<protein>
    <recommendedName>
        <fullName evidence="5">Ribosomal large subunit pseudouridine synthase C</fullName>
        <ecNumber evidence="4">5.4.99.24</ecNumber>
    </recommendedName>
    <alternativeName>
        <fullName evidence="7">23S rRNA pseudouridine(955/2504/2580) synthase</fullName>
    </alternativeName>
    <alternativeName>
        <fullName evidence="8">rRNA pseudouridylate synthase C</fullName>
    </alternativeName>
    <alternativeName>
        <fullName evidence="9">rRNA-uridine isomerase C</fullName>
    </alternativeName>
</protein>
<evidence type="ECO:0000256" key="8">
    <source>
        <dbReference type="ARBA" id="ARBA00031975"/>
    </source>
</evidence>
<dbReference type="InterPro" id="IPR020103">
    <property type="entry name" value="PsdUridine_synth_cat_dom_sf"/>
</dbReference>
<sequence>MKKIIVESSEPIRLDRYIKRVFPTVTQGVIERYLRNGKIKVNKTKVKSSARVKTGDEITLFAELFQNSSPARNFSDSIRSLAMKLLGEYLLLSTNEFIAINKPDNMAVQGGSKISLSIDDAISYLNITNGTHLKLVHRLDKGTSGVLLIACGHDNAAKLSEAFRNKLIQKTYYAVVCGRPKDQQGIITNYIGKDRSGIFEIVKELKDGKRAETRYNVLKENDGYSLVEFKPLTGRMHQLRVHSKILGCPILGDIKYGGLSHKRMMLHAKEIVIPQEVFGNKIIIEANLPDIWFKLDI</sequence>
<comment type="caution">
    <text evidence="12">The sequence shown here is derived from an EMBL/GenBank/DDBJ whole genome shotgun (WGS) entry which is preliminary data.</text>
</comment>
<evidence type="ECO:0000256" key="1">
    <source>
        <dbReference type="ARBA" id="ARBA00000381"/>
    </source>
</evidence>
<dbReference type="InterPro" id="IPR002942">
    <property type="entry name" value="S4_RNA-bd"/>
</dbReference>
<dbReference type="Proteomes" id="UP001291687">
    <property type="component" value="Unassembled WGS sequence"/>
</dbReference>
<accession>A0ABU5NAD0</accession>
<dbReference type="Gene3D" id="3.10.290.10">
    <property type="entry name" value="RNA-binding S4 domain"/>
    <property type="match status" value="1"/>
</dbReference>
<dbReference type="SUPFAM" id="SSF55120">
    <property type="entry name" value="Pseudouridine synthase"/>
    <property type="match status" value="1"/>
</dbReference>
<comment type="catalytic activity">
    <reaction evidence="1">
        <text>uridine(955/2504/2580) in 23S rRNA = pseudouridine(955/2504/2580) in 23S rRNA</text>
        <dbReference type="Rhea" id="RHEA:42528"/>
        <dbReference type="Rhea" id="RHEA-COMP:10099"/>
        <dbReference type="Rhea" id="RHEA-COMP:10100"/>
        <dbReference type="ChEBI" id="CHEBI:65314"/>
        <dbReference type="ChEBI" id="CHEBI:65315"/>
        <dbReference type="EC" id="5.4.99.24"/>
    </reaction>
</comment>
<dbReference type="InterPro" id="IPR050188">
    <property type="entry name" value="RluA_PseudoU_synthase"/>
</dbReference>
<evidence type="ECO:0000313" key="13">
    <source>
        <dbReference type="Proteomes" id="UP001291687"/>
    </source>
</evidence>
<dbReference type="EC" id="5.4.99.24" evidence="4"/>
<name>A0ABU5NAD0_9RICK</name>
<evidence type="ECO:0000256" key="10">
    <source>
        <dbReference type="PROSITE-ProRule" id="PRU00182"/>
    </source>
</evidence>
<evidence type="ECO:0000256" key="3">
    <source>
        <dbReference type="ARBA" id="ARBA00010876"/>
    </source>
</evidence>
<dbReference type="CDD" id="cd02869">
    <property type="entry name" value="PseudoU_synth_RluA_like"/>
    <property type="match status" value="1"/>
</dbReference>
<feature type="domain" description="RNA-binding S4" evidence="11">
    <location>
        <begin position="12"/>
        <end position="69"/>
    </location>
</feature>
<evidence type="ECO:0000313" key="12">
    <source>
        <dbReference type="EMBL" id="MEA0970128.1"/>
    </source>
</evidence>
<evidence type="ECO:0000256" key="4">
    <source>
        <dbReference type="ARBA" id="ARBA00012785"/>
    </source>
</evidence>
<dbReference type="InterPro" id="IPR006224">
    <property type="entry name" value="PsdUridine_synth_RluA-like_CS"/>
</dbReference>
<dbReference type="CDD" id="cd00165">
    <property type="entry name" value="S4"/>
    <property type="match status" value="1"/>
</dbReference>
<dbReference type="Pfam" id="PF01479">
    <property type="entry name" value="S4"/>
    <property type="match status" value="1"/>
</dbReference>
<dbReference type="Pfam" id="PF00849">
    <property type="entry name" value="PseudoU_synth_2"/>
    <property type="match status" value="1"/>
</dbReference>
<dbReference type="InterPro" id="IPR036986">
    <property type="entry name" value="S4_RNA-bd_sf"/>
</dbReference>
<keyword evidence="13" id="KW-1185">Reference proteome</keyword>
<dbReference type="EMBL" id="JARJFB010000003">
    <property type="protein sequence ID" value="MEA0970128.1"/>
    <property type="molecule type" value="Genomic_DNA"/>
</dbReference>
<comment type="function">
    <text evidence="2">Responsible for synthesis of pseudouridine from uracil at positions 955, 2504 and 2580 in 23S ribosomal RNA.</text>
</comment>
<evidence type="ECO:0000256" key="6">
    <source>
        <dbReference type="ARBA" id="ARBA00023235"/>
    </source>
</evidence>
<dbReference type="SUPFAM" id="SSF55174">
    <property type="entry name" value="Alpha-L RNA-binding motif"/>
    <property type="match status" value="1"/>
</dbReference>
<dbReference type="PANTHER" id="PTHR21600">
    <property type="entry name" value="MITOCHONDRIAL RNA PSEUDOURIDINE SYNTHASE"/>
    <property type="match status" value="1"/>
</dbReference>
<dbReference type="InterPro" id="IPR006145">
    <property type="entry name" value="PsdUridine_synth_RsuA/RluA"/>
</dbReference>
<dbReference type="RefSeq" id="WP_322776035.1">
    <property type="nucleotide sequence ID" value="NZ_JARJFB010000003.1"/>
</dbReference>
<dbReference type="Gene3D" id="3.30.2350.10">
    <property type="entry name" value="Pseudouridine synthase"/>
    <property type="match status" value="1"/>
</dbReference>
<keyword evidence="10" id="KW-0694">RNA-binding</keyword>
<evidence type="ECO:0000256" key="7">
    <source>
        <dbReference type="ARBA" id="ARBA00030705"/>
    </source>
</evidence>
<dbReference type="SMART" id="SM00363">
    <property type="entry name" value="S4"/>
    <property type="match status" value="1"/>
</dbReference>
<evidence type="ECO:0000256" key="9">
    <source>
        <dbReference type="ARBA" id="ARBA00033053"/>
    </source>
</evidence>
<reference evidence="12 13" key="1">
    <citation type="submission" date="2023-03" db="EMBL/GenBank/DDBJ databases">
        <title>Host association and intracellularity evolved multiple times independently in the Rickettsiales.</title>
        <authorList>
            <person name="Castelli M."/>
            <person name="Nardi T."/>
            <person name="Gammuto L."/>
            <person name="Bellinzona G."/>
            <person name="Sabaneyeva E."/>
            <person name="Potekhin A."/>
            <person name="Serra V."/>
            <person name="Petroni G."/>
            <person name="Sassera D."/>
        </authorList>
    </citation>
    <scope>NUCLEOTIDE SEQUENCE [LARGE SCALE GENOMIC DNA]</scope>
    <source>
        <strain evidence="12 13">Sr 2-6</strain>
    </source>
</reference>
<keyword evidence="6" id="KW-0413">Isomerase</keyword>
<dbReference type="PROSITE" id="PS50889">
    <property type="entry name" value="S4"/>
    <property type="match status" value="1"/>
</dbReference>
<evidence type="ECO:0000256" key="2">
    <source>
        <dbReference type="ARBA" id="ARBA00002876"/>
    </source>
</evidence>
<gene>
    <name evidence="12" type="ORF">Megvenef_00077</name>
</gene>
<proteinExistence type="inferred from homology"/>
<evidence type="ECO:0000256" key="5">
    <source>
        <dbReference type="ARBA" id="ARBA00017128"/>
    </source>
</evidence>
<dbReference type="PROSITE" id="PS01129">
    <property type="entry name" value="PSI_RLU"/>
    <property type="match status" value="1"/>
</dbReference>
<evidence type="ECO:0000259" key="11">
    <source>
        <dbReference type="SMART" id="SM00363"/>
    </source>
</evidence>
<comment type="similarity">
    <text evidence="3">Belongs to the pseudouridine synthase RluA family.</text>
</comment>
<organism evidence="12 13">
    <name type="scientific">Candidatus Megaera venefica</name>
    <dbReference type="NCBI Taxonomy" id="2055910"/>
    <lineage>
        <taxon>Bacteria</taxon>
        <taxon>Pseudomonadati</taxon>
        <taxon>Pseudomonadota</taxon>
        <taxon>Alphaproteobacteria</taxon>
        <taxon>Rickettsiales</taxon>
        <taxon>Rickettsiaceae</taxon>
        <taxon>Candidatus Megaera</taxon>
    </lineage>
</organism>